<dbReference type="RefSeq" id="WP_066088013.1">
    <property type="nucleotide sequence ID" value="NZ_LRVM01000005.1"/>
</dbReference>
<dbReference type="Pfam" id="PF06124">
    <property type="entry name" value="DUF960"/>
    <property type="match status" value="1"/>
</dbReference>
<name>A0A136WEG1_9FIRM</name>
<accession>A0A136WEG1</accession>
<evidence type="ECO:0000313" key="1">
    <source>
        <dbReference type="EMBL" id="KXL52884.1"/>
    </source>
</evidence>
<keyword evidence="2" id="KW-1185">Reference proteome</keyword>
<dbReference type="InterPro" id="IPR009303">
    <property type="entry name" value="DUF960"/>
</dbReference>
<dbReference type="AlphaFoldDB" id="A0A136WEG1"/>
<proteinExistence type="predicted"/>
<dbReference type="STRING" id="36847.CLNEO_19080"/>
<dbReference type="Gene3D" id="3.10.450.150">
    <property type="entry name" value="enterococcus faecalis protein"/>
    <property type="match status" value="1"/>
</dbReference>
<dbReference type="OrthoDB" id="1756859at2"/>
<comment type="caution">
    <text evidence="1">The sequence shown here is derived from an EMBL/GenBank/DDBJ whole genome shotgun (WGS) entry which is preliminary data.</text>
</comment>
<dbReference type="EMBL" id="LRVM01000005">
    <property type="protein sequence ID" value="KXL52884.1"/>
    <property type="molecule type" value="Genomic_DNA"/>
</dbReference>
<evidence type="ECO:0008006" key="3">
    <source>
        <dbReference type="Google" id="ProtNLM"/>
    </source>
</evidence>
<protein>
    <recommendedName>
        <fullName evidence="3">DUF960 domain-containing protein</fullName>
    </recommendedName>
</protein>
<evidence type="ECO:0000313" key="2">
    <source>
        <dbReference type="Proteomes" id="UP000070539"/>
    </source>
</evidence>
<gene>
    <name evidence="1" type="ORF">CLNEO_19080</name>
</gene>
<sequence>MKIQRYMTKGIQENLPIQLQFALWELQMNLRATEKDIDYLQVYRLSTIVKDSKTFQVIHHEAEKPKYSAVYCLEAEISVKDKIYIITDNYEDSLVETMLFASEY</sequence>
<organism evidence="1 2">
    <name type="scientific">Anaerotignum neopropionicum</name>
    <dbReference type="NCBI Taxonomy" id="36847"/>
    <lineage>
        <taxon>Bacteria</taxon>
        <taxon>Bacillati</taxon>
        <taxon>Bacillota</taxon>
        <taxon>Clostridia</taxon>
        <taxon>Lachnospirales</taxon>
        <taxon>Anaerotignaceae</taxon>
        <taxon>Anaerotignum</taxon>
    </lineage>
</organism>
<reference evidence="1 2" key="1">
    <citation type="submission" date="2016-01" db="EMBL/GenBank/DDBJ databases">
        <title>Genome sequence of Clostridium neopropionicum X4, DSM-3847.</title>
        <authorList>
            <person name="Poehlein A."/>
            <person name="Beck M.H."/>
            <person name="Bengelsdorf F.R."/>
            <person name="Daniel R."/>
            <person name="Duerre P."/>
        </authorList>
    </citation>
    <scope>NUCLEOTIDE SEQUENCE [LARGE SCALE GENOMIC DNA]</scope>
    <source>
        <strain evidence="1 2">DSM-3847</strain>
    </source>
</reference>
<dbReference type="Proteomes" id="UP000070539">
    <property type="component" value="Unassembled WGS sequence"/>
</dbReference>